<accession>A0A922HW05</accession>
<reference evidence="2" key="1">
    <citation type="submission" date="2013-05" db="EMBL/GenBank/DDBJ databases">
        <authorList>
            <person name="Yim A.K.Y."/>
            <person name="Chan T.F."/>
            <person name="Ji K.M."/>
            <person name="Liu X.Y."/>
            <person name="Zhou J.W."/>
            <person name="Li R.Q."/>
            <person name="Yang K.Y."/>
            <person name="Li J."/>
            <person name="Li M."/>
            <person name="Law P.T.W."/>
            <person name="Wu Y.L."/>
            <person name="Cai Z.L."/>
            <person name="Qin H."/>
            <person name="Bao Y."/>
            <person name="Leung R.K.K."/>
            <person name="Ng P.K.S."/>
            <person name="Zou J."/>
            <person name="Zhong X.J."/>
            <person name="Ran P.X."/>
            <person name="Zhong N.S."/>
            <person name="Liu Z.G."/>
            <person name="Tsui S.K.W."/>
        </authorList>
    </citation>
    <scope>NUCLEOTIDE SEQUENCE</scope>
    <source>
        <strain evidence="2">Derf</strain>
        <tissue evidence="2">Whole organism</tissue>
    </source>
</reference>
<protein>
    <recommendedName>
        <fullName evidence="4">Transmembrane protein</fullName>
    </recommendedName>
</protein>
<keyword evidence="1" id="KW-1133">Transmembrane helix</keyword>
<keyword evidence="1" id="KW-0812">Transmembrane</keyword>
<reference evidence="2" key="2">
    <citation type="journal article" date="2022" name="Res Sq">
        <title>Comparative Genomics Reveals Insights into the Divergent Evolution of Astigmatic Mites and Household Pest Adaptations.</title>
        <authorList>
            <person name="Xiong Q."/>
            <person name="Wan A.T.-Y."/>
            <person name="Liu X.-Y."/>
            <person name="Fung C.S.-H."/>
            <person name="Xiao X."/>
            <person name="Malainual N."/>
            <person name="Hou J."/>
            <person name="Wang L."/>
            <person name="Wang M."/>
            <person name="Yang K."/>
            <person name="Cui Y."/>
            <person name="Leung E."/>
            <person name="Nong W."/>
            <person name="Shin S.-K."/>
            <person name="Au S."/>
            <person name="Jeong K.Y."/>
            <person name="Chew F.T."/>
            <person name="Hui J."/>
            <person name="Leung T.F."/>
            <person name="Tungtrongchitr A."/>
            <person name="Zhong N."/>
            <person name="Liu Z."/>
            <person name="Tsui S."/>
        </authorList>
    </citation>
    <scope>NUCLEOTIDE SEQUENCE</scope>
    <source>
        <strain evidence="2">Derf</strain>
        <tissue evidence="2">Whole organism</tissue>
    </source>
</reference>
<proteinExistence type="predicted"/>
<dbReference type="AlphaFoldDB" id="A0A922HW05"/>
<dbReference type="Proteomes" id="UP000790347">
    <property type="component" value="Unassembled WGS sequence"/>
</dbReference>
<sequence>MLAAAAGGQINNENYGKECLQLNQCYENCFNVYHSLLGNVTQTSKCKQIHEEYDECRRYGCDEQFFYTTKMNSIFNHTNQSNDDDDRPTTIAARNIFEQALILFGIFIIIFVLLISSIHYWQKYQQIKRKYRKPTLYKMGFS</sequence>
<evidence type="ECO:0000256" key="1">
    <source>
        <dbReference type="SAM" id="Phobius"/>
    </source>
</evidence>
<gene>
    <name evidence="2" type="ORF">DERF_011376</name>
</gene>
<dbReference type="EMBL" id="ASGP02000005">
    <property type="protein sequence ID" value="KAH9506653.1"/>
    <property type="molecule type" value="Genomic_DNA"/>
</dbReference>
<comment type="caution">
    <text evidence="2">The sequence shown here is derived from an EMBL/GenBank/DDBJ whole genome shotgun (WGS) entry which is preliminary data.</text>
</comment>
<evidence type="ECO:0000313" key="3">
    <source>
        <dbReference type="Proteomes" id="UP000790347"/>
    </source>
</evidence>
<name>A0A922HW05_DERFA</name>
<organism evidence="2 3">
    <name type="scientific">Dermatophagoides farinae</name>
    <name type="common">American house dust mite</name>
    <dbReference type="NCBI Taxonomy" id="6954"/>
    <lineage>
        <taxon>Eukaryota</taxon>
        <taxon>Metazoa</taxon>
        <taxon>Ecdysozoa</taxon>
        <taxon>Arthropoda</taxon>
        <taxon>Chelicerata</taxon>
        <taxon>Arachnida</taxon>
        <taxon>Acari</taxon>
        <taxon>Acariformes</taxon>
        <taxon>Sarcoptiformes</taxon>
        <taxon>Astigmata</taxon>
        <taxon>Psoroptidia</taxon>
        <taxon>Analgoidea</taxon>
        <taxon>Pyroglyphidae</taxon>
        <taxon>Dermatophagoidinae</taxon>
        <taxon>Dermatophagoides</taxon>
    </lineage>
</organism>
<evidence type="ECO:0008006" key="4">
    <source>
        <dbReference type="Google" id="ProtNLM"/>
    </source>
</evidence>
<evidence type="ECO:0000313" key="2">
    <source>
        <dbReference type="EMBL" id="KAH9506653.1"/>
    </source>
</evidence>
<feature type="transmembrane region" description="Helical" evidence="1">
    <location>
        <begin position="100"/>
        <end position="121"/>
    </location>
</feature>
<keyword evidence="3" id="KW-1185">Reference proteome</keyword>
<keyword evidence="1" id="KW-0472">Membrane</keyword>